<dbReference type="SUPFAM" id="SSF56281">
    <property type="entry name" value="Metallo-hydrolase/oxidoreductase"/>
    <property type="match status" value="1"/>
</dbReference>
<reference evidence="2" key="2">
    <citation type="submission" date="2021-04" db="EMBL/GenBank/DDBJ databases">
        <authorList>
            <person name="Gilroy R."/>
        </authorList>
    </citation>
    <scope>NUCLEOTIDE SEQUENCE</scope>
    <source>
        <strain evidence="2">ChiSxjej3B15-24422</strain>
    </source>
</reference>
<accession>A0A9D2C8C4</accession>
<feature type="domain" description="Metallo-beta-lactamase" evidence="1">
    <location>
        <begin position="65"/>
        <end position="229"/>
    </location>
</feature>
<dbReference type="Proteomes" id="UP000824007">
    <property type="component" value="Unassembled WGS sequence"/>
</dbReference>
<evidence type="ECO:0000313" key="2">
    <source>
        <dbReference type="EMBL" id="HIY61839.1"/>
    </source>
</evidence>
<proteinExistence type="predicted"/>
<dbReference type="EMBL" id="DXDD01000176">
    <property type="protein sequence ID" value="HIY61839.1"/>
    <property type="molecule type" value="Genomic_DNA"/>
</dbReference>
<comment type="caution">
    <text evidence="2">The sequence shown here is derived from an EMBL/GenBank/DDBJ whole genome shotgun (WGS) entry which is preliminary data.</text>
</comment>
<name>A0A9D2C8C4_9FIRM</name>
<dbReference type="PANTHER" id="PTHR42663">
    <property type="entry name" value="HYDROLASE C777.06C-RELATED-RELATED"/>
    <property type="match status" value="1"/>
</dbReference>
<protein>
    <recommendedName>
        <fullName evidence="1">Metallo-beta-lactamase domain-containing protein</fullName>
    </recommendedName>
</protein>
<dbReference type="AlphaFoldDB" id="A0A9D2C8C4"/>
<dbReference type="PANTHER" id="PTHR42663:SF12">
    <property type="entry name" value="ATP-BINDING PROTEIN PHNP"/>
    <property type="match status" value="1"/>
</dbReference>
<gene>
    <name evidence="2" type="ORF">H9831_14390</name>
</gene>
<dbReference type="InterPro" id="IPR036866">
    <property type="entry name" value="RibonucZ/Hydroxyglut_hydro"/>
</dbReference>
<dbReference type="Pfam" id="PF12706">
    <property type="entry name" value="Lactamase_B_2"/>
    <property type="match status" value="1"/>
</dbReference>
<reference evidence="2" key="1">
    <citation type="journal article" date="2021" name="PeerJ">
        <title>Extensive microbial diversity within the chicken gut microbiome revealed by metagenomics and culture.</title>
        <authorList>
            <person name="Gilroy R."/>
            <person name="Ravi A."/>
            <person name="Getino M."/>
            <person name="Pursley I."/>
            <person name="Horton D.L."/>
            <person name="Alikhan N.F."/>
            <person name="Baker D."/>
            <person name="Gharbi K."/>
            <person name="Hall N."/>
            <person name="Watson M."/>
            <person name="Adriaenssens E.M."/>
            <person name="Foster-Nyarko E."/>
            <person name="Jarju S."/>
            <person name="Secka A."/>
            <person name="Antonio M."/>
            <person name="Oren A."/>
            <person name="Chaudhuri R.R."/>
            <person name="La Ragione R."/>
            <person name="Hildebrand F."/>
            <person name="Pallen M.J."/>
        </authorList>
    </citation>
    <scope>NUCLEOTIDE SEQUENCE</scope>
    <source>
        <strain evidence="2">ChiSxjej3B15-24422</strain>
    </source>
</reference>
<evidence type="ECO:0000259" key="1">
    <source>
        <dbReference type="Pfam" id="PF12706"/>
    </source>
</evidence>
<sequence>MKIKYLGTAACEGVPAAFCRCEVCEKSRKAGGRNIRTRSQALVDDTLLLDLNADTYVHSLFYGLDLPSIHTCLITHDHEDHLYQDELLNRQEGFAHGIDGQPLFIYGTYPAYAKVVAAIDKGTGYADHNVMEDRVSPVRVKAFEPFEAEGYRITPLEAQHDVRCEPVIYLIEKDGKALLYAHDTGLFPESTWEYLTGHPVKLNLVSLDATHAIHANYSGHMGFAADAQIRDRLVKEGLADESTIYVANHFTHNAGVTYDEMLPVAEQYGFLVSYDGMEVEF</sequence>
<evidence type="ECO:0000313" key="3">
    <source>
        <dbReference type="Proteomes" id="UP000824007"/>
    </source>
</evidence>
<dbReference type="Gene3D" id="3.60.15.10">
    <property type="entry name" value="Ribonuclease Z/Hydroxyacylglutathione hydrolase-like"/>
    <property type="match status" value="1"/>
</dbReference>
<dbReference type="InterPro" id="IPR001279">
    <property type="entry name" value="Metallo-B-lactamas"/>
</dbReference>
<organism evidence="2 3">
    <name type="scientific">Candidatus Eisenbergiella pullistercoris</name>
    <dbReference type="NCBI Taxonomy" id="2838555"/>
    <lineage>
        <taxon>Bacteria</taxon>
        <taxon>Bacillati</taxon>
        <taxon>Bacillota</taxon>
        <taxon>Clostridia</taxon>
        <taxon>Lachnospirales</taxon>
        <taxon>Lachnospiraceae</taxon>
        <taxon>Eisenbergiella</taxon>
    </lineage>
</organism>